<dbReference type="Proteomes" id="UP001500141">
    <property type="component" value="Unassembled WGS sequence"/>
</dbReference>
<dbReference type="SUPFAM" id="SSF56601">
    <property type="entry name" value="beta-lactamase/transpeptidase-like"/>
    <property type="match status" value="1"/>
</dbReference>
<organism evidence="2 3">
    <name type="scientific">Flavobacterium hankyongi</name>
    <dbReference type="NCBI Taxonomy" id="1176532"/>
    <lineage>
        <taxon>Bacteria</taxon>
        <taxon>Pseudomonadati</taxon>
        <taxon>Bacteroidota</taxon>
        <taxon>Flavobacteriia</taxon>
        <taxon>Flavobacteriales</taxon>
        <taxon>Flavobacteriaceae</taxon>
        <taxon>Flavobacterium</taxon>
    </lineage>
</organism>
<keyword evidence="2" id="KW-0378">Hydrolase</keyword>
<dbReference type="InterPro" id="IPR050491">
    <property type="entry name" value="AmpC-like"/>
</dbReference>
<sequence>MTIRYTVNIILLTLFLTISSSCSEKKKEIKIKKEKSKVGSVYAMLPFENNLPEINKAEANKIKGTIQEFYNKVYVPNDFSGSMLVAKNGHIIYESYRGMANFEEKIPISKETPIHIASLSKVFTATATMLLVDSKQIKLDQKVNTILDDFPYEDVTVRTLLNHRSGIRNYSYFTDKSSEWSKRDTLRNKDLIPFINKFNVNLEFKTDSRFSYCNTNYALLALMIEKVTKMDYRTAMKKLIFEPLDMKNTFVFDLKKDSKTASHSYKGNKIRYAYNYLDDIYGDKNIYSTPRDILKFDMATYSPTFLNKKLLSEMFKGYSYESRGTRNYGLGIRLLEWEDGKKMFYHNGWWHGNTSAYIKLKDEKVTLICLSNKYTRCTYRLKLLSSLFGNYPFEIKSKEESLE</sequence>
<dbReference type="GO" id="GO:0016787">
    <property type="term" value="F:hydrolase activity"/>
    <property type="evidence" value="ECO:0007669"/>
    <property type="project" value="UniProtKB-KW"/>
</dbReference>
<dbReference type="EMBL" id="BAABIP010000015">
    <property type="protein sequence ID" value="GAA4767549.1"/>
    <property type="molecule type" value="Genomic_DNA"/>
</dbReference>
<evidence type="ECO:0000259" key="1">
    <source>
        <dbReference type="Pfam" id="PF00144"/>
    </source>
</evidence>
<dbReference type="RefSeq" id="WP_264541977.1">
    <property type="nucleotide sequence ID" value="NZ_BAABIP010000015.1"/>
</dbReference>
<feature type="domain" description="Beta-lactamase-related" evidence="1">
    <location>
        <begin position="82"/>
        <end position="374"/>
    </location>
</feature>
<comment type="caution">
    <text evidence="2">The sequence shown here is derived from an EMBL/GenBank/DDBJ whole genome shotgun (WGS) entry which is preliminary data.</text>
</comment>
<proteinExistence type="predicted"/>
<dbReference type="PROSITE" id="PS51257">
    <property type="entry name" value="PROKAR_LIPOPROTEIN"/>
    <property type="match status" value="1"/>
</dbReference>
<dbReference type="PANTHER" id="PTHR46825">
    <property type="entry name" value="D-ALANYL-D-ALANINE-CARBOXYPEPTIDASE/ENDOPEPTIDASE AMPH"/>
    <property type="match status" value="1"/>
</dbReference>
<accession>A0ABP8ZXL6</accession>
<dbReference type="Gene3D" id="3.40.710.10">
    <property type="entry name" value="DD-peptidase/beta-lactamase superfamily"/>
    <property type="match status" value="1"/>
</dbReference>
<dbReference type="InterPro" id="IPR012338">
    <property type="entry name" value="Beta-lactam/transpept-like"/>
</dbReference>
<dbReference type="PANTHER" id="PTHR46825:SF9">
    <property type="entry name" value="BETA-LACTAMASE-RELATED DOMAIN-CONTAINING PROTEIN"/>
    <property type="match status" value="1"/>
</dbReference>
<dbReference type="Pfam" id="PF00144">
    <property type="entry name" value="Beta-lactamase"/>
    <property type="match status" value="1"/>
</dbReference>
<dbReference type="InterPro" id="IPR001466">
    <property type="entry name" value="Beta-lactam-related"/>
</dbReference>
<name>A0ABP8ZXL6_9FLAO</name>
<gene>
    <name evidence="2" type="ORF">GCM10023230_16650</name>
</gene>
<protein>
    <submittedName>
        <fullName evidence="2">Serine hydrolase domain-containing protein</fullName>
    </submittedName>
</protein>
<evidence type="ECO:0000313" key="2">
    <source>
        <dbReference type="EMBL" id="GAA4767549.1"/>
    </source>
</evidence>
<evidence type="ECO:0000313" key="3">
    <source>
        <dbReference type="Proteomes" id="UP001500141"/>
    </source>
</evidence>
<keyword evidence="3" id="KW-1185">Reference proteome</keyword>
<reference evidence="3" key="1">
    <citation type="journal article" date="2019" name="Int. J. Syst. Evol. Microbiol.">
        <title>The Global Catalogue of Microorganisms (GCM) 10K type strain sequencing project: providing services to taxonomists for standard genome sequencing and annotation.</title>
        <authorList>
            <consortium name="The Broad Institute Genomics Platform"/>
            <consortium name="The Broad Institute Genome Sequencing Center for Infectious Disease"/>
            <person name="Wu L."/>
            <person name="Ma J."/>
        </authorList>
    </citation>
    <scope>NUCLEOTIDE SEQUENCE [LARGE SCALE GENOMIC DNA]</scope>
    <source>
        <strain evidence="3">JCM 18198</strain>
    </source>
</reference>